<protein>
    <submittedName>
        <fullName evidence="2">Uncharacterized protein</fullName>
    </submittedName>
</protein>
<dbReference type="VEuPathDB" id="FungiDB:VP01_1178g4"/>
<keyword evidence="3" id="KW-1185">Reference proteome</keyword>
<reference evidence="2 3" key="1">
    <citation type="submission" date="2015-08" db="EMBL/GenBank/DDBJ databases">
        <title>Next Generation Sequencing and Analysis of the Genome of Puccinia sorghi L Schw, the Causal Agent of Maize Common Rust.</title>
        <authorList>
            <person name="Rochi L."/>
            <person name="Burguener G."/>
            <person name="Darino M."/>
            <person name="Turjanski A."/>
            <person name="Kreff E."/>
            <person name="Dieguez M.J."/>
            <person name="Sacco F."/>
        </authorList>
    </citation>
    <scope>NUCLEOTIDE SEQUENCE [LARGE SCALE GENOMIC DNA]</scope>
    <source>
        <strain evidence="2 3">RO10H11247</strain>
    </source>
</reference>
<gene>
    <name evidence="2" type="ORF">VP01_1178g4</name>
</gene>
<organism evidence="2 3">
    <name type="scientific">Puccinia sorghi</name>
    <dbReference type="NCBI Taxonomy" id="27349"/>
    <lineage>
        <taxon>Eukaryota</taxon>
        <taxon>Fungi</taxon>
        <taxon>Dikarya</taxon>
        <taxon>Basidiomycota</taxon>
        <taxon>Pucciniomycotina</taxon>
        <taxon>Pucciniomycetes</taxon>
        <taxon>Pucciniales</taxon>
        <taxon>Pucciniaceae</taxon>
        <taxon>Puccinia</taxon>
    </lineage>
</organism>
<proteinExistence type="predicted"/>
<dbReference type="EMBL" id="LAVV01001987">
    <property type="protein sequence ID" value="KNZ63176.1"/>
    <property type="molecule type" value="Genomic_DNA"/>
</dbReference>
<feature type="transmembrane region" description="Helical" evidence="1">
    <location>
        <begin position="25"/>
        <end position="45"/>
    </location>
</feature>
<keyword evidence="1" id="KW-1133">Transmembrane helix</keyword>
<dbReference type="OrthoDB" id="2520628at2759"/>
<name>A0A0L6VR55_9BASI</name>
<feature type="transmembrane region" description="Helical" evidence="1">
    <location>
        <begin position="57"/>
        <end position="79"/>
    </location>
</feature>
<evidence type="ECO:0000313" key="3">
    <source>
        <dbReference type="Proteomes" id="UP000037035"/>
    </source>
</evidence>
<sequence length="281" mass="30517">MYPIPTILQPISTLLLTLTQPIHPSLFPVACLPIIHACRISIAYRTLNKQAGGTTSAVANLAGFLLMAWGGSMVSHVLLSLPIPQLLSFRPMIVYGTTYFCLPDIARLPSMKTLDCLFPLVDALLRTTSIAAGVEACRHHPSSAAIKDSLSIQLFIGAIVSSAGTIAAQSLCIWEPVWRLNRPTFLQHGTLLAATDVWAGALVAAIYGALTASHPDYPRLIRSLYPFAVTHDPILSSIDAKAAAASVLTLIYSWRAYRVHYSNRIVPGTHYDNEKSKSKQE</sequence>
<evidence type="ECO:0000256" key="1">
    <source>
        <dbReference type="SAM" id="Phobius"/>
    </source>
</evidence>
<keyword evidence="1" id="KW-0472">Membrane</keyword>
<evidence type="ECO:0000313" key="2">
    <source>
        <dbReference type="EMBL" id="KNZ63176.1"/>
    </source>
</evidence>
<comment type="caution">
    <text evidence="2">The sequence shown here is derived from an EMBL/GenBank/DDBJ whole genome shotgun (WGS) entry which is preliminary data.</text>
</comment>
<dbReference type="AlphaFoldDB" id="A0A0L6VR55"/>
<dbReference type="Proteomes" id="UP000037035">
    <property type="component" value="Unassembled WGS sequence"/>
</dbReference>
<keyword evidence="1" id="KW-0812">Transmembrane</keyword>
<accession>A0A0L6VR55</accession>